<accession>A0A0U9HN21</accession>
<protein>
    <submittedName>
        <fullName evidence="5">Amino acid racemase</fullName>
    </submittedName>
</protein>
<evidence type="ECO:0000313" key="6">
    <source>
        <dbReference type="Proteomes" id="UP000062160"/>
    </source>
</evidence>
<name>A0A0U9HN21_9FIRM</name>
<feature type="domain" description="Alanine racemase N-terminal" evidence="4">
    <location>
        <begin position="8"/>
        <end position="225"/>
    </location>
</feature>
<proteinExistence type="predicted"/>
<reference evidence="5" key="1">
    <citation type="journal article" date="2016" name="Genome Announc.">
        <title>Draft Genome Sequence of the Syntrophic Lactate-Degrading Bacterium Tepidanaerobacter syntrophicus JLT.</title>
        <authorList>
            <person name="Matsuura N."/>
            <person name="Ohashi A."/>
            <person name="Tourlousse D.M."/>
            <person name="Sekiguchi Y."/>
        </authorList>
    </citation>
    <scope>NUCLEOTIDE SEQUENCE [LARGE SCALE GENOMIC DNA]</scope>
    <source>
        <strain evidence="5">JL</strain>
    </source>
</reference>
<dbReference type="RefSeq" id="WP_059032662.1">
    <property type="nucleotide sequence ID" value="NZ_DF977001.1"/>
</dbReference>
<keyword evidence="2" id="KW-0663">Pyridoxal phosphate</keyword>
<dbReference type="Proteomes" id="UP000062160">
    <property type="component" value="Unassembled WGS sequence"/>
</dbReference>
<dbReference type="InterPro" id="IPR000821">
    <property type="entry name" value="Ala_racemase"/>
</dbReference>
<dbReference type="CDD" id="cd06815">
    <property type="entry name" value="PLPDE_III_AR_like_1"/>
    <property type="match status" value="1"/>
</dbReference>
<dbReference type="GO" id="GO:0030170">
    <property type="term" value="F:pyridoxal phosphate binding"/>
    <property type="evidence" value="ECO:0007669"/>
    <property type="project" value="TreeGrafter"/>
</dbReference>
<keyword evidence="3" id="KW-0413">Isomerase</keyword>
<evidence type="ECO:0000256" key="2">
    <source>
        <dbReference type="ARBA" id="ARBA00022898"/>
    </source>
</evidence>
<dbReference type="AlphaFoldDB" id="A0A0U9HN21"/>
<dbReference type="Pfam" id="PF01168">
    <property type="entry name" value="Ala_racemase_N"/>
    <property type="match status" value="1"/>
</dbReference>
<comment type="cofactor">
    <cofactor evidence="1">
        <name>pyridoxal 5'-phosphate</name>
        <dbReference type="ChEBI" id="CHEBI:597326"/>
    </cofactor>
</comment>
<dbReference type="GO" id="GO:0005829">
    <property type="term" value="C:cytosol"/>
    <property type="evidence" value="ECO:0007669"/>
    <property type="project" value="TreeGrafter"/>
</dbReference>
<evidence type="ECO:0000313" key="5">
    <source>
        <dbReference type="EMBL" id="GAQ25265.1"/>
    </source>
</evidence>
<dbReference type="InterPro" id="IPR029066">
    <property type="entry name" value="PLP-binding_barrel"/>
</dbReference>
<dbReference type="Gene3D" id="3.20.20.10">
    <property type="entry name" value="Alanine racemase"/>
    <property type="match status" value="1"/>
</dbReference>
<gene>
    <name evidence="5" type="ORF">TSYNT_7284</name>
</gene>
<dbReference type="GO" id="GO:0008784">
    <property type="term" value="F:alanine racemase activity"/>
    <property type="evidence" value="ECO:0007669"/>
    <property type="project" value="TreeGrafter"/>
</dbReference>
<dbReference type="PANTHER" id="PTHR30511:SF3">
    <property type="entry name" value="LYSINE RACEMASE"/>
    <property type="match status" value="1"/>
</dbReference>
<dbReference type="STRING" id="224999.GCA_001485475_01280"/>
<evidence type="ECO:0000259" key="4">
    <source>
        <dbReference type="Pfam" id="PF01168"/>
    </source>
</evidence>
<dbReference type="InterPro" id="IPR001608">
    <property type="entry name" value="Ala_racemase_N"/>
</dbReference>
<organism evidence="5">
    <name type="scientific">Tepidanaerobacter syntrophicus</name>
    <dbReference type="NCBI Taxonomy" id="224999"/>
    <lineage>
        <taxon>Bacteria</taxon>
        <taxon>Bacillati</taxon>
        <taxon>Bacillota</taxon>
        <taxon>Clostridia</taxon>
        <taxon>Thermosediminibacterales</taxon>
        <taxon>Tepidanaerobacteraceae</taxon>
        <taxon>Tepidanaerobacter</taxon>
    </lineage>
</organism>
<keyword evidence="6" id="KW-1185">Reference proteome</keyword>
<evidence type="ECO:0000256" key="1">
    <source>
        <dbReference type="ARBA" id="ARBA00001933"/>
    </source>
</evidence>
<dbReference type="OrthoDB" id="504078at2"/>
<sequence>MIYPSVKIDLEKLRSNTNRIVSLCKEKDIEVMGITKGICAFLPAVRAMIDGGAKKLGDSRIKNIKMMRKEGIGLPIYLIRGPMLSEIKEVVDLADGSLNSELEVIKALSHEARAEGKKHKVILMVDVGDLREGVVPEDVIDITEEILKMPAIEFEGIGTNTGCFGGVKPTYRNTKILTDLANDIEKKYSIKLKTISGGNSDTLNLLKESELPPQVNQLRIGEAILLGTRVDKFSELQLYRDSFVLEAEIIEVKIKPSCPIGEIAFDAFGKVPVFEDKGLMRRAIAAIGRQDCIIEGLSPLNDPIEIIGSSSDHLILDVTKSRNINVGSKVRFRLNYSALITLMNSKYVTKDCS</sequence>
<evidence type="ECO:0000256" key="3">
    <source>
        <dbReference type="ARBA" id="ARBA00023235"/>
    </source>
</evidence>
<dbReference type="EMBL" id="DF977001">
    <property type="protein sequence ID" value="GAQ25265.1"/>
    <property type="molecule type" value="Genomic_DNA"/>
</dbReference>
<dbReference type="SUPFAM" id="SSF51419">
    <property type="entry name" value="PLP-binding barrel"/>
    <property type="match status" value="1"/>
</dbReference>
<dbReference type="PANTHER" id="PTHR30511">
    <property type="entry name" value="ALANINE RACEMASE"/>
    <property type="match status" value="1"/>
</dbReference>